<evidence type="ECO:0000313" key="6">
    <source>
        <dbReference type="Proteomes" id="UP000219813"/>
    </source>
</evidence>
<feature type="compositionally biased region" description="Basic and acidic residues" evidence="1">
    <location>
        <begin position="93"/>
        <end position="103"/>
    </location>
</feature>
<name>A0A1D3SNQ6_PLAMA</name>
<dbReference type="OrthoDB" id="391557at2759"/>
<dbReference type="KEGG" id="pmal:PMUG01_12013700"/>
<dbReference type="RefSeq" id="XP_028862831.1">
    <property type="nucleotide sequence ID" value="XM_029006330.1"/>
</dbReference>
<feature type="signal peptide" evidence="3">
    <location>
        <begin position="1"/>
        <end position="21"/>
    </location>
</feature>
<accession>A0A1D3SNQ6</accession>
<feature type="region of interest" description="Disordered" evidence="1">
    <location>
        <begin position="70"/>
        <end position="103"/>
    </location>
</feature>
<evidence type="ECO:0000256" key="1">
    <source>
        <dbReference type="SAM" id="MobiDB-lite"/>
    </source>
</evidence>
<feature type="compositionally biased region" description="Basic and acidic residues" evidence="1">
    <location>
        <begin position="619"/>
        <end position="641"/>
    </location>
</feature>
<keyword evidence="6" id="KW-1185">Reference proteome</keyword>
<dbReference type="EMBL" id="LT594633">
    <property type="protein sequence ID" value="SCO93549.1"/>
    <property type="molecule type" value="Genomic_DNA"/>
</dbReference>
<organism evidence="5 6">
    <name type="scientific">Plasmodium malariae</name>
    <dbReference type="NCBI Taxonomy" id="5858"/>
    <lineage>
        <taxon>Eukaryota</taxon>
        <taxon>Sar</taxon>
        <taxon>Alveolata</taxon>
        <taxon>Apicomplexa</taxon>
        <taxon>Aconoidasida</taxon>
        <taxon>Haemosporida</taxon>
        <taxon>Plasmodiidae</taxon>
        <taxon>Plasmodium</taxon>
        <taxon>Plasmodium (Plasmodium)</taxon>
    </lineage>
</organism>
<evidence type="ECO:0000256" key="2">
    <source>
        <dbReference type="SAM" id="Phobius"/>
    </source>
</evidence>
<proteinExistence type="predicted"/>
<feature type="compositionally biased region" description="Basic and acidic residues" evidence="1">
    <location>
        <begin position="1113"/>
        <end position="1122"/>
    </location>
</feature>
<dbReference type="Pfam" id="PF01301">
    <property type="entry name" value="Glyco_hydro_35"/>
    <property type="match status" value="1"/>
</dbReference>
<dbReference type="Gene3D" id="3.20.20.80">
    <property type="entry name" value="Glycosidases"/>
    <property type="match status" value="1"/>
</dbReference>
<evidence type="ECO:0000259" key="4">
    <source>
        <dbReference type="Pfam" id="PF01301"/>
    </source>
</evidence>
<feature type="compositionally biased region" description="Basic residues" evidence="1">
    <location>
        <begin position="876"/>
        <end position="885"/>
    </location>
</feature>
<sequence length="1605" mass="189694">MNLFFLLCFSFPFFLNSKIKCIYSYSFTTESSCFKNVWKKLKGLFVDKEVEKERNIITYNFIKHNSYSSSRYRSSDYRSSDFSSSEYSSNDYRSSDYRSSDSHNEKYYLDGKGKWGRIGFEVRHVNRLIYINNFKTYILSAYIPYIYMSVRDIYIVLKKIKELNFNTVYTFLFWPENEYLEDHYDISNSKLFYLLNFCASNGLFVILDIGPFINNIYNSNIPPYVLFNKKVNDYINNIYIKKRKKKIKEYFPCNLWKERTKLSLNDFLNNMKRQNLERVIDKKKILYSKGEYSYNNIYSLYYFQRVIKWFNYILPKLKKYTNINNGPVIYINIDKTFDNYYMYIIIDLKRKGYFQNICNLENYYNNSESSSTSSHSSTSSYSSTSSISPSSLLTCVVNFFKRIRRSYILTVGYFLYVRFNRYIRAINEYELGLIYVNEINKLVQKHFSKINILTTNYPYIKDDFINSYAGNNCYNHFLNNNWFDNECIKLNKPCIWSQVWTGAKYSIHNVNSINTFRTKFTDPTTYELAAWSSMEAPSSVDTLDPISSRVVSESTNERDKHVKPDGGKVQSEEKKVSEPFNTLCKDDKERKRPMDVINNHTDGVQIESEEREEEEEEEGVHADSDSNGQEGHKTDNKREKVISNKSGKVGNVDKVGEISVGLKKAKSSYNNYIGHIRNFKDLTFNILIFLAKGGVFINIFPFYSGSNINNTHTYLEHYSKETGQPLDVYFNQKEPLYSHIKKIFKFLYKYGHYLLKYEHYVSHIKISANIEMYDYDVIKIICNHNIKGSSFVKIGHINYNINSFSCIIYNEYKKKVIYDTSFNYNYEFSYINKKESYAPIDKYLYSFDVVNAGPLMCLREEDEHENEKEDDDNEGKKKKKKKKNYGKTSLMSKNIIKHMNIFPNFFPNNHLHSVYEINVLNHFYVTLDISKFHWYIISLKDKVNYVKLFLSNYSLYVYVFADNNFIYAGFNEYKYVEIVNAKNIYIICANLGLGFPNQDIRTDFLHHINLNQLKNDYHFFNNENSHNNMKKKNENSKSTGQRGNSGLNAQKHEHTHTHTEIHTHRDIHINTRAQNEKWKKKEKKKNNIMNSSGENPKINEKRKNENNGVVNNEKSENGKEVEPEVELNVETQEDGGKDWGKNLSKDNKNKKNDNNIFADLIYGMNDTSKICANENCGGGMFDENEQSMHNYYENESTNTYIYIVTRNDYDIYNCVGVSGEIIKNEKNLDIYKKMYNMVDYSFIKFYLKNKTFNSFEKSKASKNGSQKNTGNSKDIQINVESKGKNVHQEENNKNSRVTNKCNTNNMDYKILGYNNIISESPLSNKKNEMKNITKAFLKMCKSSFFFSFFFNKIKYYCKTGIFKYLNRFSKVNKNTINLPLTWYTLLFFIKNVDFIRSKYSLKLSAYDIETNKIDGLFRGFVYINNHILGSFWITDDRESYENEINEEIKFEKIKKRKKGKKKFLNNENLVNIPLTRYMRIPTDWLVEGTNVVIIFDEYGGNPYKVEIVREVLHGGVYSLTKKEKYVNWLLFLFILCFIIFITYFFFKALHNHFKTKEEKEKNKQNYQNIIENIITHNIYVSSSYDDATEDTNTENIQNVSDFLES</sequence>
<dbReference type="InterPro" id="IPR031330">
    <property type="entry name" value="Gly_Hdrlase_35_cat"/>
</dbReference>
<feature type="compositionally biased region" description="Low complexity" evidence="1">
    <location>
        <begin position="80"/>
        <end position="92"/>
    </location>
</feature>
<keyword evidence="2" id="KW-1133">Transmembrane helix</keyword>
<keyword evidence="3" id="KW-0732">Signal</keyword>
<dbReference type="GeneID" id="39870131"/>
<dbReference type="OMA" id="ITHNIYV"/>
<feature type="compositionally biased region" description="Basic and acidic residues" evidence="1">
    <location>
        <begin position="555"/>
        <end position="577"/>
    </location>
</feature>
<reference evidence="5 6" key="1">
    <citation type="submission" date="2016-06" db="EMBL/GenBank/DDBJ databases">
        <authorList>
            <consortium name="Pathogen Informatics"/>
        </authorList>
    </citation>
    <scope>NUCLEOTIDE SEQUENCE [LARGE SCALE GENOMIC DNA]</scope>
</reference>
<gene>
    <name evidence="5" type="primary">PmUG01_12013700</name>
    <name evidence="5" type="ORF">PMUG01_12013700</name>
</gene>
<feature type="region of interest" description="Disordered" evidence="1">
    <location>
        <begin position="549"/>
        <end position="641"/>
    </location>
</feature>
<evidence type="ECO:0000256" key="3">
    <source>
        <dbReference type="SAM" id="SignalP"/>
    </source>
</evidence>
<feature type="compositionally biased region" description="Basic and acidic residues" evidence="1">
    <location>
        <begin position="1050"/>
        <end position="1079"/>
    </location>
</feature>
<dbReference type="InterPro" id="IPR017853">
    <property type="entry name" value="GH"/>
</dbReference>
<dbReference type="Proteomes" id="UP000219813">
    <property type="component" value="Chromosome 12"/>
</dbReference>
<evidence type="ECO:0000313" key="5">
    <source>
        <dbReference type="EMBL" id="SCO93549.1"/>
    </source>
</evidence>
<keyword evidence="2" id="KW-0472">Membrane</keyword>
<feature type="region of interest" description="Disordered" evidence="1">
    <location>
        <begin position="1021"/>
        <end position="1125"/>
    </location>
</feature>
<protein>
    <recommendedName>
        <fullName evidence="4">Glycoside hydrolase 35 catalytic domain-containing protein</fullName>
    </recommendedName>
</protein>
<feature type="chain" id="PRO_5008920715" description="Glycoside hydrolase 35 catalytic domain-containing protein" evidence="3">
    <location>
        <begin position="22"/>
        <end position="1605"/>
    </location>
</feature>
<feature type="domain" description="Glycoside hydrolase 35 catalytic" evidence="4">
    <location>
        <begin position="130"/>
        <end position="215"/>
    </location>
</feature>
<feature type="region of interest" description="Disordered" evidence="1">
    <location>
        <begin position="861"/>
        <end position="885"/>
    </location>
</feature>
<dbReference type="VEuPathDB" id="PlasmoDB:PmUG01_12013700"/>
<feature type="compositionally biased region" description="Acidic residues" evidence="1">
    <location>
        <begin position="607"/>
        <end position="618"/>
    </location>
</feature>
<feature type="compositionally biased region" description="Polar residues" evidence="1">
    <location>
        <begin position="1038"/>
        <end position="1048"/>
    </location>
</feature>
<feature type="transmembrane region" description="Helical" evidence="2">
    <location>
        <begin position="1525"/>
        <end position="1546"/>
    </location>
</feature>
<feature type="compositionally biased region" description="Basic and acidic residues" evidence="1">
    <location>
        <begin position="584"/>
        <end position="594"/>
    </location>
</feature>
<keyword evidence="2" id="KW-0812">Transmembrane</keyword>
<dbReference type="SUPFAM" id="SSF51445">
    <property type="entry name" value="(Trans)glycosidases"/>
    <property type="match status" value="1"/>
</dbReference>